<name>A0A915ZZ13_9GLOM</name>
<dbReference type="PANTHER" id="PTHR44167:SF25">
    <property type="entry name" value="PROTEIN KINASE DOMAIN CONTAINING PROTEIN"/>
    <property type="match status" value="1"/>
</dbReference>
<dbReference type="Pfam" id="PF00069">
    <property type="entry name" value="Pkinase"/>
    <property type="match status" value="1"/>
</dbReference>
<evidence type="ECO:0000256" key="1">
    <source>
        <dbReference type="SAM" id="MobiDB-lite"/>
    </source>
</evidence>
<evidence type="ECO:0000259" key="2">
    <source>
        <dbReference type="PROSITE" id="PS50011"/>
    </source>
</evidence>
<evidence type="ECO:0000313" key="4">
    <source>
        <dbReference type="Proteomes" id="UP000684084"/>
    </source>
</evidence>
<dbReference type="SMART" id="SM00220">
    <property type="entry name" value="S_TKc"/>
    <property type="match status" value="1"/>
</dbReference>
<dbReference type="OrthoDB" id="2449239at2759"/>
<dbReference type="GO" id="GO:0005524">
    <property type="term" value="F:ATP binding"/>
    <property type="evidence" value="ECO:0007669"/>
    <property type="project" value="InterPro"/>
</dbReference>
<comment type="caution">
    <text evidence="3">The sequence shown here is derived from an EMBL/GenBank/DDBJ whole genome shotgun (WGS) entry which is preliminary data.</text>
</comment>
<dbReference type="PROSITE" id="PS50011">
    <property type="entry name" value="PROTEIN_KINASE_DOM"/>
    <property type="match status" value="1"/>
</dbReference>
<feature type="region of interest" description="Disordered" evidence="1">
    <location>
        <begin position="462"/>
        <end position="520"/>
    </location>
</feature>
<protein>
    <recommendedName>
        <fullName evidence="2">Protein kinase domain-containing protein</fullName>
    </recommendedName>
</protein>
<feature type="region of interest" description="Disordered" evidence="1">
    <location>
        <begin position="315"/>
        <end position="337"/>
    </location>
</feature>
<dbReference type="GO" id="GO:0004674">
    <property type="term" value="F:protein serine/threonine kinase activity"/>
    <property type="evidence" value="ECO:0007669"/>
    <property type="project" value="TreeGrafter"/>
</dbReference>
<dbReference type="InterPro" id="IPR000719">
    <property type="entry name" value="Prot_kinase_dom"/>
</dbReference>
<feature type="domain" description="Protein kinase" evidence="2">
    <location>
        <begin position="596"/>
        <end position="875"/>
    </location>
</feature>
<proteinExistence type="predicted"/>
<organism evidence="3 4">
    <name type="scientific">Rhizophagus irregularis</name>
    <dbReference type="NCBI Taxonomy" id="588596"/>
    <lineage>
        <taxon>Eukaryota</taxon>
        <taxon>Fungi</taxon>
        <taxon>Fungi incertae sedis</taxon>
        <taxon>Mucoromycota</taxon>
        <taxon>Glomeromycotina</taxon>
        <taxon>Glomeromycetes</taxon>
        <taxon>Glomerales</taxon>
        <taxon>Glomeraceae</taxon>
        <taxon>Rhizophagus</taxon>
    </lineage>
</organism>
<feature type="compositionally biased region" description="Low complexity" evidence="1">
    <location>
        <begin position="474"/>
        <end position="489"/>
    </location>
</feature>
<evidence type="ECO:0000313" key="3">
    <source>
        <dbReference type="EMBL" id="CAB5392589.1"/>
    </source>
</evidence>
<feature type="compositionally biased region" description="Pro residues" evidence="1">
    <location>
        <begin position="324"/>
        <end position="333"/>
    </location>
</feature>
<gene>
    <name evidence="3" type="ORF">CHRIB12_LOCUS22480</name>
</gene>
<reference evidence="3" key="1">
    <citation type="submission" date="2020-05" db="EMBL/GenBank/DDBJ databases">
        <authorList>
            <person name="Rincon C."/>
            <person name="Sanders R I."/>
            <person name="Robbins C."/>
            <person name="Chaturvedi A."/>
        </authorList>
    </citation>
    <scope>NUCLEOTIDE SEQUENCE</scope>
    <source>
        <strain evidence="3">CHB12</strain>
    </source>
</reference>
<dbReference type="CDD" id="cd00180">
    <property type="entry name" value="PKc"/>
    <property type="match status" value="1"/>
</dbReference>
<dbReference type="GO" id="GO:0005634">
    <property type="term" value="C:nucleus"/>
    <property type="evidence" value="ECO:0007669"/>
    <property type="project" value="TreeGrafter"/>
</dbReference>
<dbReference type="AlphaFoldDB" id="A0A915ZZ13"/>
<sequence length="877" mass="99884">MNKNNIDTQIEGGLILIKNLQCIIISEKVERSLANRLMSKFLLKDSEKILLEIEFNGMNKQTIPSLATSSSDNTTKKVAWDEHIHFKIDAPLNPSRSNELTIRCWNTSIKGYDGCLGQISEALINFDKSGEPRITLTLREGNPNIKISFSLYFLSNVPPPEMKLFDDDSIRDKKIGMILINNIKYKNILGHSGTLEFILQKALNTSGHWHTIPIVHNSSHQKQLEWKYPIAMFLKAGPDKLIIRFKHGIRGHAEVKIGIGPTGELKSIWSDLSEGGHGNGKKVGDYTLMEKERGCEEIEITFDLSCHSIVTSRDIFKEKRKSSKPPPPPPPPRRVLSYRSINRPQEPIASSSLNDHRPQEYQNFEQNERQRKPSLQENIIVPENHRLSNLLLTKSFDPNDRRSESLKSQSDSLNSSKMSESSKQKTGQQIINNNLNFGEPYYNVNNGNGASYVITEEPRTYFEEENSQVERDPSITSRTSSSRSQQNQSFHKKSKPLDIINKGKNKFTSRNTDQHVKIGYSPPSLQDYQIGSFIYEDSDGKLQSNLYQSTKQNILPNTPQDNEPSPIPQTDTIYPNTRTINNDNSNSLPNYIYNKYQLISQIPKSKQNKVYLGQHILTSDKVVVKFYKSRSRWENETHFLKALTSKSTVKLEEITVNPAEEQNYFIITRYFGKSLDEIVENIRDNKTHIKSVLLGTCKAVEWCHSKGVVHMDLNPSNIICKDQKIHKIVLCDFEHSKNAGDNICSDKYNQPLQLGFTSPELLFLHQVVSSSASQSSYSPSSYSSTTSSTYYTSKSHPETLLVKQSIDIFSLGCIFYFLNKTHLLYNSQKELEQLNLTKVCEDIEDEQVSILVKCMVAENGSKRPNITQILENPYLKN</sequence>
<dbReference type="GO" id="GO:0044773">
    <property type="term" value="P:mitotic DNA damage checkpoint signaling"/>
    <property type="evidence" value="ECO:0007669"/>
    <property type="project" value="TreeGrafter"/>
</dbReference>
<dbReference type="PANTHER" id="PTHR44167">
    <property type="entry name" value="OVARIAN-SPECIFIC SERINE/THREONINE-PROTEIN KINASE LOK-RELATED"/>
    <property type="match status" value="1"/>
</dbReference>
<dbReference type="Proteomes" id="UP000684084">
    <property type="component" value="Unassembled WGS sequence"/>
</dbReference>
<dbReference type="VEuPathDB" id="FungiDB:RhiirFUN_016882"/>
<accession>A0A915ZZ13</accession>
<feature type="region of interest" description="Disordered" evidence="1">
    <location>
        <begin position="552"/>
        <end position="585"/>
    </location>
</feature>
<feature type="compositionally biased region" description="Basic and acidic residues" evidence="1">
    <location>
        <begin position="462"/>
        <end position="473"/>
    </location>
</feature>
<feature type="compositionally biased region" description="Low complexity" evidence="1">
    <location>
        <begin position="406"/>
        <end position="425"/>
    </location>
</feature>
<dbReference type="EMBL" id="CAGKOT010000077">
    <property type="protein sequence ID" value="CAB5392589.1"/>
    <property type="molecule type" value="Genomic_DNA"/>
</dbReference>
<feature type="region of interest" description="Disordered" evidence="1">
    <location>
        <begin position="391"/>
        <end position="427"/>
    </location>
</feature>
<dbReference type="GO" id="GO:0005737">
    <property type="term" value="C:cytoplasm"/>
    <property type="evidence" value="ECO:0007669"/>
    <property type="project" value="TreeGrafter"/>
</dbReference>